<evidence type="ECO:0000259" key="2">
    <source>
        <dbReference type="Pfam" id="PF13672"/>
    </source>
</evidence>
<keyword evidence="4" id="KW-1185">Reference proteome</keyword>
<dbReference type="InterPro" id="IPR036457">
    <property type="entry name" value="PPM-type-like_dom_sf"/>
</dbReference>
<evidence type="ECO:0000256" key="1">
    <source>
        <dbReference type="SAM" id="MobiDB-lite"/>
    </source>
</evidence>
<dbReference type="RefSeq" id="WP_089852450.1">
    <property type="nucleotide sequence ID" value="NZ_FNEJ01000048.1"/>
</dbReference>
<accession>A0A1G8UTD8</accession>
<sequence>MTDDRKPSATGLEACGFIFDALVKILAVSGVQPDAGPGYEEYDNAERRVIAYLKRRARERDEASSRAPARADTPPQGESSPRLGAPTDPEVTPRAEAAGARPISLARVPRSASGAPHRRPSRAVPVSVTFPAPIGRPGKDDQAAASSPGITPIAVAPKVEGEVSEKVRAQEVGSRGAPAAASPGQATGPASAPVRDAEAEKAPDDRMAPTQGTDPDEGQPGQDALPKEGIGSRSRSGDGVADQAENPVDELKNEEASGMVYGPSGIPKIDRTPPEQPERVSLPNARSNTPYEALIEGYSELRLRGTAPEGLTITPEGRVLAKAMSAGEYKMEVGALKNGRSVTLLVRLSVVPRPEDLWVSIPSDQQAPLAKPDEAFAAVRGHTFMVAASKRGRSHAKEGSYRDDHFALKVFPKTGWHVMVVADGAGSARLSREGSRVACEEVIKVLDGFLSQFMEPEIEAIVNRLRAASTDEETRANQIIHPASNTFARAAYMAAEAIARRAEDLGGCRPSDLSTTLVIAAARPVRGGWLFASFSVGDGGVAIWDEEAGEVTLMGRPDSGEFAGQTRFLASDEFKTTEGKLDRVFVTFRERFTAFVAMTDGITDPKFETDAGLSDPDRWHRFWAEDFARQVDVSPGNPDLERQFLGWLDFWSRGNHDDRTLAVMVPLQDGRETDRGGA</sequence>
<evidence type="ECO:0000313" key="4">
    <source>
        <dbReference type="Proteomes" id="UP000199093"/>
    </source>
</evidence>
<feature type="compositionally biased region" description="Basic and acidic residues" evidence="1">
    <location>
        <begin position="195"/>
        <end position="207"/>
    </location>
</feature>
<feature type="compositionally biased region" description="Basic and acidic residues" evidence="1">
    <location>
        <begin position="268"/>
        <end position="278"/>
    </location>
</feature>
<dbReference type="EMBL" id="FNEJ01000048">
    <property type="protein sequence ID" value="SDJ56220.1"/>
    <property type="molecule type" value="Genomic_DNA"/>
</dbReference>
<proteinExistence type="predicted"/>
<feature type="compositionally biased region" description="Basic and acidic residues" evidence="1">
    <location>
        <begin position="159"/>
        <end position="169"/>
    </location>
</feature>
<protein>
    <submittedName>
        <fullName evidence="3">Protein phosphatase 2C</fullName>
    </submittedName>
</protein>
<dbReference type="STRING" id="555512.SAMN04487993_10488"/>
<dbReference type="AlphaFoldDB" id="A0A1G8UTD8"/>
<reference evidence="3 4" key="1">
    <citation type="submission" date="2016-10" db="EMBL/GenBank/DDBJ databases">
        <authorList>
            <person name="de Groot N.N."/>
        </authorList>
    </citation>
    <scope>NUCLEOTIDE SEQUENCE [LARGE SCALE GENOMIC DNA]</scope>
    <source>
        <strain evidence="3 4">DSM 26424</strain>
    </source>
</reference>
<organism evidence="3 4">
    <name type="scientific">Salipiger marinus</name>
    <dbReference type="NCBI Taxonomy" id="555512"/>
    <lineage>
        <taxon>Bacteria</taxon>
        <taxon>Pseudomonadati</taxon>
        <taxon>Pseudomonadota</taxon>
        <taxon>Alphaproteobacteria</taxon>
        <taxon>Rhodobacterales</taxon>
        <taxon>Roseobacteraceae</taxon>
        <taxon>Salipiger</taxon>
    </lineage>
</organism>
<dbReference type="Proteomes" id="UP000199093">
    <property type="component" value="Unassembled WGS sequence"/>
</dbReference>
<feature type="domain" description="PPM-type phosphatase" evidence="2">
    <location>
        <begin position="391"/>
        <end position="628"/>
    </location>
</feature>
<evidence type="ECO:0000313" key="3">
    <source>
        <dbReference type="EMBL" id="SDJ56220.1"/>
    </source>
</evidence>
<dbReference type="Gene3D" id="3.60.40.10">
    <property type="entry name" value="PPM-type phosphatase domain"/>
    <property type="match status" value="1"/>
</dbReference>
<feature type="region of interest" description="Disordered" evidence="1">
    <location>
        <begin position="57"/>
        <end position="285"/>
    </location>
</feature>
<dbReference type="InterPro" id="IPR001932">
    <property type="entry name" value="PPM-type_phosphatase-like_dom"/>
</dbReference>
<feature type="compositionally biased region" description="Low complexity" evidence="1">
    <location>
        <begin position="173"/>
        <end position="193"/>
    </location>
</feature>
<dbReference type="Pfam" id="PF13672">
    <property type="entry name" value="PP2C_2"/>
    <property type="match status" value="1"/>
</dbReference>
<gene>
    <name evidence="3" type="ORF">SAMN04487993_10488</name>
</gene>
<dbReference type="SUPFAM" id="SSF81606">
    <property type="entry name" value="PP2C-like"/>
    <property type="match status" value="1"/>
</dbReference>
<dbReference type="OrthoDB" id="963478at2"/>
<name>A0A1G8UTD8_9RHOB</name>